<organism evidence="1 2">
    <name type="scientific">Pseudoalteromonas arctica</name>
    <dbReference type="NCBI Taxonomy" id="394751"/>
    <lineage>
        <taxon>Bacteria</taxon>
        <taxon>Pseudomonadati</taxon>
        <taxon>Pseudomonadota</taxon>
        <taxon>Gammaproteobacteria</taxon>
        <taxon>Alteromonadales</taxon>
        <taxon>Pseudoalteromonadaceae</taxon>
        <taxon>Pseudoalteromonas</taxon>
    </lineage>
</organism>
<comment type="caution">
    <text evidence="1">The sequence shown here is derived from an EMBL/GenBank/DDBJ whole genome shotgun (WGS) entry which is preliminary data.</text>
</comment>
<proteinExistence type="predicted"/>
<dbReference type="AlphaFoldDB" id="A0A7Y0H9P0"/>
<sequence>MSSDKNILNLTNSEMTVLISALALAESRYISDIQLFEANLDLSSIPQPEFTKALISYKERLSICESLSQKLINLPMTLKASK</sequence>
<accession>A0A7Y0H9P0</accession>
<evidence type="ECO:0000313" key="1">
    <source>
        <dbReference type="EMBL" id="NMM39665.1"/>
    </source>
</evidence>
<dbReference type="Proteomes" id="UP000570493">
    <property type="component" value="Unassembled WGS sequence"/>
</dbReference>
<gene>
    <name evidence="1" type="ORF">HHO47_02135</name>
</gene>
<name>A0A7Y0H9P0_9GAMM</name>
<protein>
    <submittedName>
        <fullName evidence="1">Uncharacterized protein</fullName>
    </submittedName>
</protein>
<evidence type="ECO:0000313" key="2">
    <source>
        <dbReference type="Proteomes" id="UP000570493"/>
    </source>
</evidence>
<keyword evidence="2" id="KW-1185">Reference proteome</keyword>
<reference evidence="1" key="1">
    <citation type="submission" date="2020-04" db="EMBL/GenBank/DDBJ databases">
        <title>Genome Sequencing for Pseudoaltermonas arctica.</title>
        <authorList>
            <person name="Elkins N.S."/>
        </authorList>
    </citation>
    <scope>NUCLEOTIDE SEQUENCE [LARGE SCALE GENOMIC DNA]</scope>
    <source>
        <strain evidence="1">NEC-BIFX-2020_0012</strain>
    </source>
</reference>
<dbReference type="EMBL" id="JABBMT010000002">
    <property type="protein sequence ID" value="NMM39665.1"/>
    <property type="molecule type" value="Genomic_DNA"/>
</dbReference>
<dbReference type="RefSeq" id="WP_169018444.1">
    <property type="nucleotide sequence ID" value="NZ_JABBMT010000002.1"/>
</dbReference>